<feature type="transmembrane region" description="Helical" evidence="1">
    <location>
        <begin position="99"/>
        <end position="118"/>
    </location>
</feature>
<proteinExistence type="predicted"/>
<reference evidence="2 3" key="1">
    <citation type="submission" date="2023-07" db="EMBL/GenBank/DDBJ databases">
        <authorList>
            <person name="Peeters C."/>
        </authorList>
    </citation>
    <scope>NUCLEOTIDE SEQUENCE [LARGE SCALE GENOMIC DNA]</scope>
    <source>
        <strain evidence="2 3">R-38712</strain>
    </source>
</reference>
<evidence type="ECO:0008006" key="4">
    <source>
        <dbReference type="Google" id="ProtNLM"/>
    </source>
</evidence>
<name>A0ABM9IVZ1_RALPI</name>
<sequence length="121" mass="13256">MRPSIFPSDDSLPTWLHTTLLVLVVSPFCLIPLWWGIGAMISGHLDPLQGPDFGRFFFGETPLHGGIARFAGFALVILGVAFAALAARYSRFADENKTMMALPWVLIGCFIVCSFLVIKLA</sequence>
<keyword evidence="1" id="KW-1133">Transmembrane helix</keyword>
<keyword evidence="1" id="KW-0812">Transmembrane</keyword>
<evidence type="ECO:0000313" key="3">
    <source>
        <dbReference type="Proteomes" id="UP001189303"/>
    </source>
</evidence>
<keyword evidence="3" id="KW-1185">Reference proteome</keyword>
<dbReference type="EMBL" id="CATWFT010000036">
    <property type="protein sequence ID" value="CAJ0733394.1"/>
    <property type="molecule type" value="Genomic_DNA"/>
</dbReference>
<feature type="transmembrane region" description="Helical" evidence="1">
    <location>
        <begin position="67"/>
        <end position="87"/>
    </location>
</feature>
<evidence type="ECO:0000313" key="2">
    <source>
        <dbReference type="EMBL" id="CAJ0733394.1"/>
    </source>
</evidence>
<comment type="caution">
    <text evidence="2">The sequence shown here is derived from an EMBL/GenBank/DDBJ whole genome shotgun (WGS) entry which is preliminary data.</text>
</comment>
<dbReference type="Proteomes" id="UP001189303">
    <property type="component" value="Unassembled WGS sequence"/>
</dbReference>
<keyword evidence="1" id="KW-0472">Membrane</keyword>
<accession>A0ABM9IVZ1</accession>
<protein>
    <recommendedName>
        <fullName evidence="4">Transmembrane protein</fullName>
    </recommendedName>
</protein>
<organism evidence="2 3">
    <name type="scientific">Ralstonia pickettii</name>
    <name type="common">Burkholderia pickettii</name>
    <dbReference type="NCBI Taxonomy" id="329"/>
    <lineage>
        <taxon>Bacteria</taxon>
        <taxon>Pseudomonadati</taxon>
        <taxon>Pseudomonadota</taxon>
        <taxon>Betaproteobacteria</taxon>
        <taxon>Burkholderiales</taxon>
        <taxon>Burkholderiaceae</taxon>
        <taxon>Ralstonia</taxon>
    </lineage>
</organism>
<evidence type="ECO:0000256" key="1">
    <source>
        <dbReference type="SAM" id="Phobius"/>
    </source>
</evidence>
<feature type="transmembrane region" description="Helical" evidence="1">
    <location>
        <begin position="12"/>
        <end position="35"/>
    </location>
</feature>
<gene>
    <name evidence="2" type="ORF">R38712_05241</name>
</gene>